<feature type="transmembrane region" description="Helical" evidence="5">
    <location>
        <begin position="402"/>
        <end position="420"/>
    </location>
</feature>
<feature type="transmembrane region" description="Helical" evidence="5">
    <location>
        <begin position="210"/>
        <end position="229"/>
    </location>
</feature>
<organism evidence="7 8">
    <name type="scientific">Phlyctema vagabunda</name>
    <dbReference type="NCBI Taxonomy" id="108571"/>
    <lineage>
        <taxon>Eukaryota</taxon>
        <taxon>Fungi</taxon>
        <taxon>Dikarya</taxon>
        <taxon>Ascomycota</taxon>
        <taxon>Pezizomycotina</taxon>
        <taxon>Leotiomycetes</taxon>
        <taxon>Helotiales</taxon>
        <taxon>Dermateaceae</taxon>
        <taxon>Phlyctema</taxon>
    </lineage>
</organism>
<gene>
    <name evidence="7" type="ORF">PVAG01_09290</name>
</gene>
<name>A0ABR4P6Z8_9HELO</name>
<evidence type="ECO:0000259" key="6">
    <source>
        <dbReference type="PROSITE" id="PS50850"/>
    </source>
</evidence>
<comment type="subcellular location">
    <subcellularLocation>
        <location evidence="1">Membrane</location>
        <topology evidence="1">Multi-pass membrane protein</topology>
    </subcellularLocation>
</comment>
<keyword evidence="8" id="KW-1185">Reference proteome</keyword>
<dbReference type="Gene3D" id="1.20.1250.20">
    <property type="entry name" value="MFS general substrate transporter like domains"/>
    <property type="match status" value="1"/>
</dbReference>
<feature type="transmembrane region" description="Helical" evidence="5">
    <location>
        <begin position="376"/>
        <end position="393"/>
    </location>
</feature>
<dbReference type="InterPro" id="IPR011701">
    <property type="entry name" value="MFS"/>
</dbReference>
<feature type="transmembrane region" description="Helical" evidence="5">
    <location>
        <begin position="122"/>
        <end position="142"/>
    </location>
</feature>
<evidence type="ECO:0000256" key="5">
    <source>
        <dbReference type="SAM" id="Phobius"/>
    </source>
</evidence>
<evidence type="ECO:0000256" key="3">
    <source>
        <dbReference type="ARBA" id="ARBA00022989"/>
    </source>
</evidence>
<dbReference type="Proteomes" id="UP001629113">
    <property type="component" value="Unassembled WGS sequence"/>
</dbReference>
<keyword evidence="3 5" id="KW-1133">Transmembrane helix</keyword>
<evidence type="ECO:0000256" key="1">
    <source>
        <dbReference type="ARBA" id="ARBA00004141"/>
    </source>
</evidence>
<proteinExistence type="predicted"/>
<feature type="transmembrane region" description="Helical" evidence="5">
    <location>
        <begin position="85"/>
        <end position="110"/>
    </location>
</feature>
<reference evidence="7 8" key="1">
    <citation type="submission" date="2024-06" db="EMBL/GenBank/DDBJ databases">
        <title>Complete genome of Phlyctema vagabunda strain 19-DSS-EL-015.</title>
        <authorList>
            <person name="Fiorenzani C."/>
        </authorList>
    </citation>
    <scope>NUCLEOTIDE SEQUENCE [LARGE SCALE GENOMIC DNA]</scope>
    <source>
        <strain evidence="7 8">19-DSS-EL-015</strain>
    </source>
</reference>
<sequence length="591" mass="63275">MSSTAPAQVEMANSAQDEIKISRVSEDKNIAPSANHGNLRAEPAEQTPAIMVDSNNRNTYELHDLNLPEVLVDVEALPGRSKVRVVAVMAALFATLFISSLNATIVATAIPTITSDLGSGAGYAWIGGAYMLANTAAAPIWVKFSDIWGRKAILLSAVGLYFVSSIICATSTSMKMLIIGRTFQGVAGGGLIQMVFITISDLFSMRERSLYLGLLEVIWAISGGIGPVLGGVFTEYTSWRWIFWINLPISGTAFLLLFIFLDVHNPRTPFLAGLQAIDWFGSLSMLGLMSMLLLGLDFGGATFPWDSPTVICLIVFGALMSLFFIFSEKRLAKYPLMPMGIFKEKSNALISSEYYLPLFFQSALGRSPVTSGTLTVPLTVTSGLSGIVTGVVIHRTGRYLELIYIGVVFLVLGMGLYTLFSPSTSVPMIVGLEILAGLGAGFLYEPPLIALQAHVEQDNVATATSTAGFVRSVALCLGLVVGDVIFQNEIQKHAGDMQKAGLTRDLVGLLTGQEAAANVLLIKGIEDLTQRGVVQQAFATSLRGIWVTCTVMTACGVVCAAFIKKKGLSDVHVETKTGLKGDDKVALDQTQ</sequence>
<accession>A0ABR4P6Z8</accession>
<dbReference type="Pfam" id="PF07690">
    <property type="entry name" value="MFS_1"/>
    <property type="match status" value="1"/>
</dbReference>
<keyword evidence="4 5" id="KW-0472">Membrane</keyword>
<feature type="transmembrane region" description="Helical" evidence="5">
    <location>
        <begin position="154"/>
        <end position="179"/>
    </location>
</feature>
<dbReference type="PANTHER" id="PTHR23501:SF158">
    <property type="entry name" value="TRANSPORTER, PUTATIVE (AFU_ORTHOLOGUE AFUA_5G14490)-RELATED"/>
    <property type="match status" value="1"/>
</dbReference>
<evidence type="ECO:0000256" key="4">
    <source>
        <dbReference type="ARBA" id="ARBA00023136"/>
    </source>
</evidence>
<feature type="transmembrane region" description="Helical" evidence="5">
    <location>
        <begin position="308"/>
        <end position="326"/>
    </location>
</feature>
<comment type="caution">
    <text evidence="7">The sequence shown here is derived from an EMBL/GenBank/DDBJ whole genome shotgun (WGS) entry which is preliminary data.</text>
</comment>
<dbReference type="SUPFAM" id="SSF103473">
    <property type="entry name" value="MFS general substrate transporter"/>
    <property type="match status" value="1"/>
</dbReference>
<protein>
    <submittedName>
        <fullName evidence="7">Efflux pump antibiotic resistance</fullName>
    </submittedName>
</protein>
<feature type="domain" description="Major facilitator superfamily (MFS) profile" evidence="6">
    <location>
        <begin position="88"/>
        <end position="530"/>
    </location>
</feature>
<dbReference type="PRINTS" id="PR01036">
    <property type="entry name" value="TCRTETB"/>
</dbReference>
<dbReference type="Gene3D" id="1.20.1720.10">
    <property type="entry name" value="Multidrug resistance protein D"/>
    <property type="match status" value="1"/>
</dbReference>
<feature type="transmembrane region" description="Helical" evidence="5">
    <location>
        <begin position="545"/>
        <end position="563"/>
    </location>
</feature>
<feature type="transmembrane region" description="Helical" evidence="5">
    <location>
        <begin position="426"/>
        <end position="444"/>
    </location>
</feature>
<evidence type="ECO:0000256" key="2">
    <source>
        <dbReference type="ARBA" id="ARBA00022692"/>
    </source>
</evidence>
<dbReference type="InterPro" id="IPR036259">
    <property type="entry name" value="MFS_trans_sf"/>
</dbReference>
<feature type="transmembrane region" description="Helical" evidence="5">
    <location>
        <begin position="241"/>
        <end position="264"/>
    </location>
</feature>
<dbReference type="PROSITE" id="PS50850">
    <property type="entry name" value="MFS"/>
    <property type="match status" value="1"/>
</dbReference>
<feature type="transmembrane region" description="Helical" evidence="5">
    <location>
        <begin position="276"/>
        <end position="296"/>
    </location>
</feature>
<dbReference type="InterPro" id="IPR020846">
    <property type="entry name" value="MFS_dom"/>
</dbReference>
<evidence type="ECO:0000313" key="8">
    <source>
        <dbReference type="Proteomes" id="UP001629113"/>
    </source>
</evidence>
<evidence type="ECO:0000313" key="7">
    <source>
        <dbReference type="EMBL" id="KAL3419069.1"/>
    </source>
</evidence>
<dbReference type="CDD" id="cd17502">
    <property type="entry name" value="MFS_Azr1_MDR_like"/>
    <property type="match status" value="1"/>
</dbReference>
<keyword evidence="2 5" id="KW-0812">Transmembrane</keyword>
<feature type="transmembrane region" description="Helical" evidence="5">
    <location>
        <begin position="185"/>
        <end position="203"/>
    </location>
</feature>
<dbReference type="PANTHER" id="PTHR23501">
    <property type="entry name" value="MAJOR FACILITATOR SUPERFAMILY"/>
    <property type="match status" value="1"/>
</dbReference>
<dbReference type="EMBL" id="JBFCZG010000008">
    <property type="protein sequence ID" value="KAL3419069.1"/>
    <property type="molecule type" value="Genomic_DNA"/>
</dbReference>
<feature type="transmembrane region" description="Helical" evidence="5">
    <location>
        <begin position="347"/>
        <end position="364"/>
    </location>
</feature>